<proteinExistence type="predicted"/>
<feature type="region of interest" description="Disordered" evidence="3">
    <location>
        <begin position="358"/>
        <end position="415"/>
    </location>
</feature>
<keyword evidence="1" id="KW-0677">Repeat</keyword>
<dbReference type="InterPro" id="IPR001258">
    <property type="entry name" value="NHL_repeat"/>
</dbReference>
<protein>
    <submittedName>
        <fullName evidence="4">Virginiamycin B lyase</fullName>
    </submittedName>
</protein>
<dbReference type="Proteomes" id="UP000315750">
    <property type="component" value="Chromosome"/>
</dbReference>
<accession>A0A518AWA0</accession>
<dbReference type="InterPro" id="IPR011042">
    <property type="entry name" value="6-blade_b-propeller_TolB-like"/>
</dbReference>
<dbReference type="PANTHER" id="PTHR46388">
    <property type="entry name" value="NHL REPEAT-CONTAINING PROTEIN 2"/>
    <property type="match status" value="1"/>
</dbReference>
<gene>
    <name evidence="4" type="primary">vgb</name>
    <name evidence="4" type="ORF">Pan181_52440</name>
</gene>
<evidence type="ECO:0000256" key="1">
    <source>
        <dbReference type="ARBA" id="ARBA00022737"/>
    </source>
</evidence>
<evidence type="ECO:0000313" key="5">
    <source>
        <dbReference type="Proteomes" id="UP000315750"/>
    </source>
</evidence>
<dbReference type="KEGG" id="amuc:Pan181_52440"/>
<dbReference type="PANTHER" id="PTHR46388:SF2">
    <property type="entry name" value="NHL REPEAT-CONTAINING PROTEIN 2"/>
    <property type="match status" value="1"/>
</dbReference>
<dbReference type="Gene3D" id="2.120.10.30">
    <property type="entry name" value="TolB, C-terminal domain"/>
    <property type="match status" value="3"/>
</dbReference>
<dbReference type="SUPFAM" id="SSF101898">
    <property type="entry name" value="NHL repeat"/>
    <property type="match status" value="1"/>
</dbReference>
<organism evidence="4 5">
    <name type="scientific">Aeoliella mucimassa</name>
    <dbReference type="NCBI Taxonomy" id="2527972"/>
    <lineage>
        <taxon>Bacteria</taxon>
        <taxon>Pseudomonadati</taxon>
        <taxon>Planctomycetota</taxon>
        <taxon>Planctomycetia</taxon>
        <taxon>Pirellulales</taxon>
        <taxon>Lacipirellulaceae</taxon>
        <taxon>Aeoliella</taxon>
    </lineage>
</organism>
<feature type="repeat" description="NHL" evidence="2">
    <location>
        <begin position="121"/>
        <end position="152"/>
    </location>
</feature>
<dbReference type="EMBL" id="CP036278">
    <property type="protein sequence ID" value="QDU59003.1"/>
    <property type="molecule type" value="Genomic_DNA"/>
</dbReference>
<dbReference type="RefSeq" id="WP_145251609.1">
    <property type="nucleotide sequence ID" value="NZ_CP036278.1"/>
</dbReference>
<feature type="compositionally biased region" description="Low complexity" evidence="3">
    <location>
        <begin position="389"/>
        <end position="398"/>
    </location>
</feature>
<name>A0A518AWA0_9BACT</name>
<feature type="compositionally biased region" description="Acidic residues" evidence="3">
    <location>
        <begin position="362"/>
        <end position="388"/>
    </location>
</feature>
<keyword evidence="4" id="KW-0456">Lyase</keyword>
<dbReference type="AlphaFoldDB" id="A0A518AWA0"/>
<feature type="compositionally biased region" description="Acidic residues" evidence="3">
    <location>
        <begin position="399"/>
        <end position="415"/>
    </location>
</feature>
<dbReference type="OrthoDB" id="9799230at2"/>
<sequence length="415" mass="43596">MGKWKQWLKILGIVLALLVAAGVWAFFHWLSFLLVDPLPASEDYQWPMTVVAGTGMPGYADGSEAQFDKPLRLAPFGDDTILVADINNHAIRIVHHDGQVDTLAGGPELQGYLDGPAAEAQFDSPHGVAVRSDGTIAVAEVTNNTIRLITPDAAGAAPDETTYTVSTLAGTAGEKGYLDGPASDALFNAPHAVAWGPDGSLYVADIGNARVRRIHEGEVTTVAGTGDYGQADGPLGVGTLQYPIDLCMNEKGHLLIADAGTSLLRYYKPGQGISTPWPSLTLDMPHGVADASNEQAVVAEMFAHRVCMLTSDQKLVALCGTGTAGPGDNELNKPAAVLVHSGYLWIADLGNHRIITTPWPTADDDADDDQPNDDNAAEAQQDEAEAGDAAEPAAPAPDTEAEAEADSDETDASRQ</sequence>
<keyword evidence="5" id="KW-1185">Reference proteome</keyword>
<evidence type="ECO:0000256" key="2">
    <source>
        <dbReference type="PROSITE-ProRule" id="PRU00504"/>
    </source>
</evidence>
<reference evidence="4 5" key="1">
    <citation type="submission" date="2019-02" db="EMBL/GenBank/DDBJ databases">
        <title>Deep-cultivation of Planctomycetes and their phenomic and genomic characterization uncovers novel biology.</title>
        <authorList>
            <person name="Wiegand S."/>
            <person name="Jogler M."/>
            <person name="Boedeker C."/>
            <person name="Pinto D."/>
            <person name="Vollmers J."/>
            <person name="Rivas-Marin E."/>
            <person name="Kohn T."/>
            <person name="Peeters S.H."/>
            <person name="Heuer A."/>
            <person name="Rast P."/>
            <person name="Oberbeckmann S."/>
            <person name="Bunk B."/>
            <person name="Jeske O."/>
            <person name="Meyerdierks A."/>
            <person name="Storesund J.E."/>
            <person name="Kallscheuer N."/>
            <person name="Luecker S."/>
            <person name="Lage O.M."/>
            <person name="Pohl T."/>
            <person name="Merkel B.J."/>
            <person name="Hornburger P."/>
            <person name="Mueller R.-W."/>
            <person name="Bruemmer F."/>
            <person name="Labrenz M."/>
            <person name="Spormann A.M."/>
            <person name="Op den Camp H."/>
            <person name="Overmann J."/>
            <person name="Amann R."/>
            <person name="Jetten M.S.M."/>
            <person name="Mascher T."/>
            <person name="Medema M.H."/>
            <person name="Devos D.P."/>
            <person name="Kaster A.-K."/>
            <person name="Ovreas L."/>
            <person name="Rohde M."/>
            <person name="Galperin M.Y."/>
            <person name="Jogler C."/>
        </authorList>
    </citation>
    <scope>NUCLEOTIDE SEQUENCE [LARGE SCALE GENOMIC DNA]</scope>
    <source>
        <strain evidence="4 5">Pan181</strain>
    </source>
</reference>
<evidence type="ECO:0000256" key="3">
    <source>
        <dbReference type="SAM" id="MobiDB-lite"/>
    </source>
</evidence>
<dbReference type="PROSITE" id="PS51125">
    <property type="entry name" value="NHL"/>
    <property type="match status" value="1"/>
</dbReference>
<dbReference type="GO" id="GO:0016829">
    <property type="term" value="F:lyase activity"/>
    <property type="evidence" value="ECO:0007669"/>
    <property type="project" value="UniProtKB-KW"/>
</dbReference>
<evidence type="ECO:0000313" key="4">
    <source>
        <dbReference type="EMBL" id="QDU59003.1"/>
    </source>
</evidence>